<dbReference type="InterPro" id="IPR001878">
    <property type="entry name" value="Znf_CCHC"/>
</dbReference>
<evidence type="ECO:0000259" key="3">
    <source>
        <dbReference type="PROSITE" id="PS50158"/>
    </source>
</evidence>
<dbReference type="InterPro" id="IPR036875">
    <property type="entry name" value="Znf_CCHC_sf"/>
</dbReference>
<dbReference type="AlphaFoldDB" id="A0A699I1N3"/>
<keyword evidence="1" id="KW-0863">Zinc-finger</keyword>
<feature type="domain" description="CCHC-type" evidence="3">
    <location>
        <begin position="36"/>
        <end position="49"/>
    </location>
</feature>
<keyword evidence="1" id="KW-0862">Zinc</keyword>
<comment type="caution">
    <text evidence="4">The sequence shown here is derived from an EMBL/GenBank/DDBJ whole genome shotgun (WGS) entry which is preliminary data.</text>
</comment>
<dbReference type="GO" id="GO:0003676">
    <property type="term" value="F:nucleic acid binding"/>
    <property type="evidence" value="ECO:0007669"/>
    <property type="project" value="InterPro"/>
</dbReference>
<evidence type="ECO:0000256" key="2">
    <source>
        <dbReference type="SAM" id="Coils"/>
    </source>
</evidence>
<keyword evidence="1" id="KW-0479">Metal-binding</keyword>
<gene>
    <name evidence="4" type="ORF">Tci_477457</name>
</gene>
<organism evidence="4">
    <name type="scientific">Tanacetum cinerariifolium</name>
    <name type="common">Dalmatian daisy</name>
    <name type="synonym">Chrysanthemum cinerariifolium</name>
    <dbReference type="NCBI Taxonomy" id="118510"/>
    <lineage>
        <taxon>Eukaryota</taxon>
        <taxon>Viridiplantae</taxon>
        <taxon>Streptophyta</taxon>
        <taxon>Embryophyta</taxon>
        <taxon>Tracheophyta</taxon>
        <taxon>Spermatophyta</taxon>
        <taxon>Magnoliopsida</taxon>
        <taxon>eudicotyledons</taxon>
        <taxon>Gunneridae</taxon>
        <taxon>Pentapetalae</taxon>
        <taxon>asterids</taxon>
        <taxon>campanulids</taxon>
        <taxon>Asterales</taxon>
        <taxon>Asteraceae</taxon>
        <taxon>Asteroideae</taxon>
        <taxon>Anthemideae</taxon>
        <taxon>Anthemidinae</taxon>
        <taxon>Tanacetum</taxon>
    </lineage>
</organism>
<evidence type="ECO:0000313" key="4">
    <source>
        <dbReference type="EMBL" id="GEZ05484.1"/>
    </source>
</evidence>
<reference evidence="4" key="1">
    <citation type="journal article" date="2019" name="Sci. Rep.">
        <title>Draft genome of Tanacetum cinerariifolium, the natural source of mosquito coil.</title>
        <authorList>
            <person name="Yamashiro T."/>
            <person name="Shiraishi A."/>
            <person name="Satake H."/>
            <person name="Nakayama K."/>
        </authorList>
    </citation>
    <scope>NUCLEOTIDE SEQUENCE</scope>
</reference>
<name>A0A699I1N3_TANCI</name>
<dbReference type="GO" id="GO:0008270">
    <property type="term" value="F:zinc ion binding"/>
    <property type="evidence" value="ECO:0007669"/>
    <property type="project" value="UniProtKB-KW"/>
</dbReference>
<dbReference type="EMBL" id="BKCJ010236162">
    <property type="protein sequence ID" value="GEZ05484.1"/>
    <property type="molecule type" value="Genomic_DNA"/>
</dbReference>
<dbReference type="Gene3D" id="4.10.60.10">
    <property type="entry name" value="Zinc finger, CCHC-type"/>
    <property type="match status" value="1"/>
</dbReference>
<accession>A0A699I1N3</accession>
<dbReference type="SUPFAM" id="SSF57756">
    <property type="entry name" value="Retrovirus zinc finger-like domains"/>
    <property type="match status" value="1"/>
</dbReference>
<feature type="coiled-coil region" evidence="2">
    <location>
        <begin position="155"/>
        <end position="182"/>
    </location>
</feature>
<sequence length="342" mass="38772">MAMLTVRARRFLQRKGRNLGANGPSSMGFDMSKVECYNCHRKGHFPRECSYDWSFQGEEEPTNYALMAFTSSSSSSSDNEVAFCSKACTKAYATLQSYYDKLTNDLRKSQSDVISCKIRLESIEARLLVYQQNETVFEEDIKLLKLDVQLRDNALVILRQKFEKAEQERDELKLKLEKFQISSKNLSQLLASQNNDKSGLGYNTQVFTSSIFECDEMFSSETDESLPASPKYDRYHSGDGYHVVPPPYIGTFMPPKPDLVFHDAPNPSAPIIEDWVSDLKDDSKAELPQNAPSFVQPTEQVKTPMPSVKPVEYSILTASHKTAIPKPKTHGNSRNTKCWIQL</sequence>
<proteinExistence type="predicted"/>
<keyword evidence="2" id="KW-0175">Coiled coil</keyword>
<protein>
    <recommendedName>
        <fullName evidence="3">CCHC-type domain-containing protein</fullName>
    </recommendedName>
</protein>
<evidence type="ECO:0000256" key="1">
    <source>
        <dbReference type="PROSITE-ProRule" id="PRU00047"/>
    </source>
</evidence>
<dbReference type="PROSITE" id="PS50158">
    <property type="entry name" value="ZF_CCHC"/>
    <property type="match status" value="1"/>
</dbReference>